<proteinExistence type="inferred from homology"/>
<comment type="subcellular location">
    <subcellularLocation>
        <location evidence="1 7">Nucleus</location>
        <location evidence="1 7">Nucleolus</location>
    </subcellularLocation>
</comment>
<dbReference type="Pfam" id="PF08146">
    <property type="entry name" value="BP28CT"/>
    <property type="match status" value="1"/>
</dbReference>
<dbReference type="InterPro" id="IPR040191">
    <property type="entry name" value="UTP10"/>
</dbReference>
<evidence type="ECO:0000256" key="6">
    <source>
        <dbReference type="ARBA" id="ARBA00023274"/>
    </source>
</evidence>
<dbReference type="Proteomes" id="UP000053660">
    <property type="component" value="Unassembled WGS sequence"/>
</dbReference>
<dbReference type="SUPFAM" id="SSF48371">
    <property type="entry name" value="ARM repeat"/>
    <property type="match status" value="1"/>
</dbReference>
<accession>A0A0B1T3U9</accession>
<keyword evidence="4 7" id="KW-0698">rRNA processing</keyword>
<sequence length="487" mass="54978">MVGNVLLLAGELIRSHNMRITMMSAIPLLKNCLSILSECCSDQKKLGDLSDQAEDATAKRRRVRQQSLSGRKLGSSTLLICALTCTQRILDQFAPFVSQFIPEVLVQFCRLYGRHCELDAAVATNLQDRPQTLQTSSIQHRLELIRSALLKLEVRVIGEHFAKAVMQLIGEEKALIALFSLFKRYFDQKNRAVITQMRDTFMSEVFLKGLEYRCQDRDVENVERIENVEKSVFSALLAMAEVLTENTLRSVMNALVDWAERGLKPSATRNERGRLVTVFTFANSFYESFNSLALPYFGKLIEMSVKVLNSCNATIITDPSLLLLHGKKDTIDGKEADSLVTAVIDFVGNCARHPEFFTEDRASSLVEPLTDELVNSKLAGHERRCVPHLSDTLYRISDTHPDIFQTILDKILLKTRSGRAKIRYRALLVVEAMFDKVGDGVAPHLPMVMPFLSELLEDENHNVEEQCDRIVRLLQSKFGENICEGFA</sequence>
<comment type="similarity">
    <text evidence="2 7">Belongs to the HEATR1/UTP10 family.</text>
</comment>
<dbReference type="EMBL" id="KN552991">
    <property type="protein sequence ID" value="KHJ90467.1"/>
    <property type="molecule type" value="Genomic_DNA"/>
</dbReference>
<keyword evidence="10" id="KW-1185">Reference proteome</keyword>
<keyword evidence="3 7" id="KW-0690">Ribosome biogenesis</keyword>
<dbReference type="GO" id="GO:0034455">
    <property type="term" value="C:t-UTP complex"/>
    <property type="evidence" value="ECO:0007669"/>
    <property type="project" value="TreeGrafter"/>
</dbReference>
<evidence type="ECO:0000313" key="10">
    <source>
        <dbReference type="Proteomes" id="UP000053660"/>
    </source>
</evidence>
<protein>
    <recommendedName>
        <fullName evidence="7">HEAT repeat-containing protein 1</fullName>
    </recommendedName>
</protein>
<dbReference type="InterPro" id="IPR011989">
    <property type="entry name" value="ARM-like"/>
</dbReference>
<dbReference type="GO" id="GO:0030515">
    <property type="term" value="F:snoRNA binding"/>
    <property type="evidence" value="ECO:0007669"/>
    <property type="project" value="TreeGrafter"/>
</dbReference>
<dbReference type="GO" id="GO:0030686">
    <property type="term" value="C:90S preribosome"/>
    <property type="evidence" value="ECO:0007669"/>
    <property type="project" value="TreeGrafter"/>
</dbReference>
<keyword evidence="6 7" id="KW-0687">Ribonucleoprotein</keyword>
<dbReference type="SMART" id="SM01036">
    <property type="entry name" value="BP28CT"/>
    <property type="match status" value="1"/>
</dbReference>
<evidence type="ECO:0000313" key="9">
    <source>
        <dbReference type="EMBL" id="KHJ90467.1"/>
    </source>
</evidence>
<name>A0A0B1T3U9_OESDE</name>
<dbReference type="AlphaFoldDB" id="A0A0B1T3U9"/>
<dbReference type="PANTHER" id="PTHR13457">
    <property type="entry name" value="BAP28"/>
    <property type="match status" value="1"/>
</dbReference>
<dbReference type="InterPro" id="IPR012954">
    <property type="entry name" value="BP28_C_dom"/>
</dbReference>
<dbReference type="InterPro" id="IPR016024">
    <property type="entry name" value="ARM-type_fold"/>
</dbReference>
<feature type="domain" description="BP28 C-terminal" evidence="8">
    <location>
        <begin position="191"/>
        <end position="356"/>
    </location>
</feature>
<dbReference type="GO" id="GO:0045943">
    <property type="term" value="P:positive regulation of transcription by RNA polymerase I"/>
    <property type="evidence" value="ECO:0007669"/>
    <property type="project" value="TreeGrafter"/>
</dbReference>
<evidence type="ECO:0000256" key="3">
    <source>
        <dbReference type="ARBA" id="ARBA00022517"/>
    </source>
</evidence>
<dbReference type="GO" id="GO:0032040">
    <property type="term" value="C:small-subunit processome"/>
    <property type="evidence" value="ECO:0007669"/>
    <property type="project" value="TreeGrafter"/>
</dbReference>
<evidence type="ECO:0000256" key="2">
    <source>
        <dbReference type="ARBA" id="ARBA00010559"/>
    </source>
</evidence>
<evidence type="ECO:0000256" key="7">
    <source>
        <dbReference type="RuleBase" id="RU367065"/>
    </source>
</evidence>
<gene>
    <name evidence="9" type="ORF">OESDEN_09694</name>
</gene>
<keyword evidence="5 7" id="KW-0539">Nucleus</keyword>
<dbReference type="Gene3D" id="1.25.10.10">
    <property type="entry name" value="Leucine-rich Repeat Variant"/>
    <property type="match status" value="1"/>
</dbReference>
<reference evidence="9 10" key="1">
    <citation type="submission" date="2014-03" db="EMBL/GenBank/DDBJ databases">
        <title>Draft genome of the hookworm Oesophagostomum dentatum.</title>
        <authorList>
            <person name="Mitreva M."/>
        </authorList>
    </citation>
    <scope>NUCLEOTIDE SEQUENCE [LARGE SCALE GENOMIC DNA]</scope>
    <source>
        <strain evidence="9 10">OD-Hann</strain>
    </source>
</reference>
<evidence type="ECO:0000256" key="4">
    <source>
        <dbReference type="ARBA" id="ARBA00022552"/>
    </source>
</evidence>
<dbReference type="PANTHER" id="PTHR13457:SF1">
    <property type="entry name" value="HEAT REPEAT-CONTAINING PROTEIN 1"/>
    <property type="match status" value="1"/>
</dbReference>
<evidence type="ECO:0000256" key="5">
    <source>
        <dbReference type="ARBA" id="ARBA00023242"/>
    </source>
</evidence>
<organism evidence="9 10">
    <name type="scientific">Oesophagostomum dentatum</name>
    <name type="common">Nodular worm</name>
    <dbReference type="NCBI Taxonomy" id="61180"/>
    <lineage>
        <taxon>Eukaryota</taxon>
        <taxon>Metazoa</taxon>
        <taxon>Ecdysozoa</taxon>
        <taxon>Nematoda</taxon>
        <taxon>Chromadorea</taxon>
        <taxon>Rhabditida</taxon>
        <taxon>Rhabditina</taxon>
        <taxon>Rhabditomorpha</taxon>
        <taxon>Strongyloidea</taxon>
        <taxon>Strongylidae</taxon>
        <taxon>Oesophagostomum</taxon>
    </lineage>
</organism>
<evidence type="ECO:0000259" key="8">
    <source>
        <dbReference type="SMART" id="SM01036"/>
    </source>
</evidence>
<comment type="function">
    <text evidence="7">Involved in nucleolar processing of pre-18S ribosomal RNA.</text>
</comment>
<evidence type="ECO:0000256" key="1">
    <source>
        <dbReference type="ARBA" id="ARBA00004604"/>
    </source>
</evidence>
<dbReference type="GO" id="GO:0000462">
    <property type="term" value="P:maturation of SSU-rRNA from tricistronic rRNA transcript (SSU-rRNA, 5.8S rRNA, LSU-rRNA)"/>
    <property type="evidence" value="ECO:0007669"/>
    <property type="project" value="TreeGrafter"/>
</dbReference>
<dbReference type="OrthoDB" id="5797127at2759"/>